<protein>
    <submittedName>
        <fullName evidence="2">Uncharacterized protein</fullName>
    </submittedName>
</protein>
<gene>
    <name evidence="2" type="ORF">CRG98_004383</name>
</gene>
<sequence length="99" mass="11539">MAFFFSASFPTSYAISLTVLSTLFFFFFFYSPPTHSSPIAPPREGLFNNPKSYSSIKRSNGIINYFSFHYCIFHRNSLFSIPSLSFFLLFYFYVLIKTT</sequence>
<keyword evidence="1" id="KW-1133">Transmembrane helix</keyword>
<evidence type="ECO:0000256" key="1">
    <source>
        <dbReference type="SAM" id="Phobius"/>
    </source>
</evidence>
<dbReference type="STRING" id="22663.A0A2I0L3G2"/>
<dbReference type="AlphaFoldDB" id="A0A2I0L3G2"/>
<name>A0A2I0L3G2_PUNGR</name>
<feature type="transmembrane region" description="Helical" evidence="1">
    <location>
        <begin position="77"/>
        <end position="96"/>
    </location>
</feature>
<feature type="transmembrane region" description="Helical" evidence="1">
    <location>
        <begin position="12"/>
        <end position="30"/>
    </location>
</feature>
<keyword evidence="3" id="KW-1185">Reference proteome</keyword>
<accession>A0A2I0L3G2</accession>
<organism evidence="2 3">
    <name type="scientific">Punica granatum</name>
    <name type="common">Pomegranate</name>
    <dbReference type="NCBI Taxonomy" id="22663"/>
    <lineage>
        <taxon>Eukaryota</taxon>
        <taxon>Viridiplantae</taxon>
        <taxon>Streptophyta</taxon>
        <taxon>Embryophyta</taxon>
        <taxon>Tracheophyta</taxon>
        <taxon>Spermatophyta</taxon>
        <taxon>Magnoliopsida</taxon>
        <taxon>eudicotyledons</taxon>
        <taxon>Gunneridae</taxon>
        <taxon>Pentapetalae</taxon>
        <taxon>rosids</taxon>
        <taxon>malvids</taxon>
        <taxon>Myrtales</taxon>
        <taxon>Lythraceae</taxon>
        <taxon>Punica</taxon>
    </lineage>
</organism>
<keyword evidence="1" id="KW-0472">Membrane</keyword>
<comment type="caution">
    <text evidence="2">The sequence shown here is derived from an EMBL/GenBank/DDBJ whole genome shotgun (WGS) entry which is preliminary data.</text>
</comment>
<keyword evidence="1" id="KW-0812">Transmembrane</keyword>
<dbReference type="Proteomes" id="UP000233551">
    <property type="component" value="Unassembled WGS sequence"/>
</dbReference>
<evidence type="ECO:0000313" key="2">
    <source>
        <dbReference type="EMBL" id="PKI75232.1"/>
    </source>
</evidence>
<dbReference type="EMBL" id="PGOL01000181">
    <property type="protein sequence ID" value="PKI75232.1"/>
    <property type="molecule type" value="Genomic_DNA"/>
</dbReference>
<reference evidence="2 3" key="1">
    <citation type="submission" date="2017-11" db="EMBL/GenBank/DDBJ databases">
        <title>De-novo sequencing of pomegranate (Punica granatum L.) genome.</title>
        <authorList>
            <person name="Akparov Z."/>
            <person name="Amiraslanov A."/>
            <person name="Hajiyeva S."/>
            <person name="Abbasov M."/>
            <person name="Kaur K."/>
            <person name="Hamwieh A."/>
            <person name="Solovyev V."/>
            <person name="Salamov A."/>
            <person name="Braich B."/>
            <person name="Kosarev P."/>
            <person name="Mahmoud A."/>
            <person name="Hajiyev E."/>
            <person name="Babayeva S."/>
            <person name="Izzatullayeva V."/>
            <person name="Mammadov A."/>
            <person name="Mammadov A."/>
            <person name="Sharifova S."/>
            <person name="Ojaghi J."/>
            <person name="Eynullazada K."/>
            <person name="Bayramov B."/>
            <person name="Abdulazimova A."/>
            <person name="Shahmuradov I."/>
        </authorList>
    </citation>
    <scope>NUCLEOTIDE SEQUENCE [LARGE SCALE GENOMIC DNA]</scope>
    <source>
        <strain evidence="3">cv. AG2017</strain>
        <tissue evidence="2">Leaf</tissue>
    </source>
</reference>
<proteinExistence type="predicted"/>
<evidence type="ECO:0000313" key="3">
    <source>
        <dbReference type="Proteomes" id="UP000233551"/>
    </source>
</evidence>